<evidence type="ECO:0000259" key="8">
    <source>
        <dbReference type="PROSITE" id="PS50110"/>
    </source>
</evidence>
<accession>A0A1H7S5X5</accession>
<keyword evidence="3 5" id="KW-0597">Phosphoprotein</keyword>
<sequence length="842" mass="93238">MLRLFAPDLDYLDIYLQENSELLRHVSTGTRLPFSSRAAADKDFLFSIEPSAQPRQLILRLQSERPLRPQIQLGKSAEIASALRSEDLVFGLLLGALLMLTLYNGVRYFYNRAKPGLWLAAMHGALILAALSITGHLAPWFGAFQTQQVWLADIALLLALVVMLLFFGRFFRNICPLTPVERWLNIGGGGLAMLVTAIGVLLGLYIGEVIYWLVALCCLLTLTTALIHWLRGFQPARLLVLGSGLFTITYLFCMPALLGYMAIDSLSMAHGLLLTGAVSGFLLSMALSERQQYLLRLSIDQGQASAASQAENRAKGEFLAKLSHEIRTPLNGVLGMAELLNSTPLSAKQRDYVQTIHNAGNELLTLLSEILDLSKLESQQMELEEAPINLPMLLDDCLEQFRSKAEQQHIELISYFQPQTPHLLQGDPARLQQVIRSLLEQAFLSTQEGEVMLVVAVEQSPSQLRIAVQYSGSAPESETLQLLMGSREERRQALLGELHEGRLGLLIARELIELMHGQFGVEQGSPGGATLWLTLPLSAEALAHSQLPDESLLQGVRILVVDDNETCRKVLEQQCSSWGMQVSSAASGREALPLLRTKAHLGEFFDIVLLDQDMPGMTGLQLATRIKEDPNLEHDVLLVMLTGITHAPSKILARNAGIRRILSKPVAGYVLKATLAEEIEARHKGLAPALFEQEPVSDSHNMTHVPGDFRVLVAEDDSISTKVIRGMLSKLDITPDTASNGEEALEAIKSRHYDLVLMDCQMPVLDGFSATAKLREWEHRENRTRTPVVALTAHILSEHQQRAREVGMDGHMGKPVELSQLKEVINFWLNEKQRNQSHANSL</sequence>
<feature type="modified residue" description="4-aspartylphosphate" evidence="5">
    <location>
        <position position="611"/>
    </location>
</feature>
<dbReference type="GO" id="GO:0071474">
    <property type="term" value="P:cellular hyperosmotic response"/>
    <property type="evidence" value="ECO:0007669"/>
    <property type="project" value="TreeGrafter"/>
</dbReference>
<dbReference type="InterPro" id="IPR005467">
    <property type="entry name" value="His_kinase_dom"/>
</dbReference>
<keyword evidence="4" id="KW-0902">Two-component regulatory system</keyword>
<dbReference type="SMART" id="SM00388">
    <property type="entry name" value="HisKA"/>
    <property type="match status" value="1"/>
</dbReference>
<feature type="transmembrane region" description="Helical" evidence="6">
    <location>
        <begin position="150"/>
        <end position="171"/>
    </location>
</feature>
<dbReference type="EMBL" id="FOAS01000017">
    <property type="protein sequence ID" value="SEL67945.1"/>
    <property type="molecule type" value="Genomic_DNA"/>
</dbReference>
<feature type="transmembrane region" description="Helical" evidence="6">
    <location>
        <begin position="117"/>
        <end position="138"/>
    </location>
</feature>
<keyword evidence="6" id="KW-1133">Transmembrane helix</keyword>
<dbReference type="Proteomes" id="UP000185766">
    <property type="component" value="Unassembled WGS sequence"/>
</dbReference>
<evidence type="ECO:0000256" key="5">
    <source>
        <dbReference type="PROSITE-ProRule" id="PRU00169"/>
    </source>
</evidence>
<dbReference type="Gene3D" id="1.10.287.130">
    <property type="match status" value="1"/>
</dbReference>
<keyword evidence="6" id="KW-0472">Membrane</keyword>
<feature type="domain" description="Response regulatory" evidence="8">
    <location>
        <begin position="710"/>
        <end position="829"/>
    </location>
</feature>
<proteinExistence type="predicted"/>
<evidence type="ECO:0000256" key="2">
    <source>
        <dbReference type="ARBA" id="ARBA00012438"/>
    </source>
</evidence>
<dbReference type="InterPro" id="IPR003594">
    <property type="entry name" value="HATPase_dom"/>
</dbReference>
<evidence type="ECO:0000256" key="1">
    <source>
        <dbReference type="ARBA" id="ARBA00000085"/>
    </source>
</evidence>
<comment type="catalytic activity">
    <reaction evidence="1">
        <text>ATP + protein L-histidine = ADP + protein N-phospho-L-histidine.</text>
        <dbReference type="EC" id="2.7.13.3"/>
    </reaction>
</comment>
<organism evidence="9 10">
    <name type="scientific">Atopomonas hussainii</name>
    <dbReference type="NCBI Taxonomy" id="1429083"/>
    <lineage>
        <taxon>Bacteria</taxon>
        <taxon>Pseudomonadati</taxon>
        <taxon>Pseudomonadota</taxon>
        <taxon>Gammaproteobacteria</taxon>
        <taxon>Pseudomonadales</taxon>
        <taxon>Pseudomonadaceae</taxon>
        <taxon>Atopomonas</taxon>
    </lineage>
</organism>
<dbReference type="PROSITE" id="PS50110">
    <property type="entry name" value="RESPONSE_REGULATORY"/>
    <property type="match status" value="2"/>
</dbReference>
<dbReference type="AlphaFoldDB" id="A0A1H7S5X5"/>
<keyword evidence="9" id="KW-0808">Transferase</keyword>
<feature type="domain" description="Response regulatory" evidence="8">
    <location>
        <begin position="557"/>
        <end position="679"/>
    </location>
</feature>
<dbReference type="InterPro" id="IPR003661">
    <property type="entry name" value="HisK_dim/P_dom"/>
</dbReference>
<evidence type="ECO:0000256" key="4">
    <source>
        <dbReference type="ARBA" id="ARBA00023012"/>
    </source>
</evidence>
<name>A0A1H7S5X5_9GAMM</name>
<evidence type="ECO:0000256" key="3">
    <source>
        <dbReference type="ARBA" id="ARBA00022553"/>
    </source>
</evidence>
<evidence type="ECO:0000313" key="10">
    <source>
        <dbReference type="Proteomes" id="UP000185766"/>
    </source>
</evidence>
<keyword evidence="6" id="KW-0812">Transmembrane</keyword>
<dbReference type="GO" id="GO:0000155">
    <property type="term" value="F:phosphorelay sensor kinase activity"/>
    <property type="evidence" value="ECO:0007669"/>
    <property type="project" value="InterPro"/>
</dbReference>
<feature type="transmembrane region" description="Helical" evidence="6">
    <location>
        <begin position="210"/>
        <end position="231"/>
    </location>
</feature>
<dbReference type="SMART" id="SM00448">
    <property type="entry name" value="REC"/>
    <property type="match status" value="2"/>
</dbReference>
<feature type="modified residue" description="4-aspartylphosphate" evidence="5">
    <location>
        <position position="759"/>
    </location>
</feature>
<dbReference type="CDD" id="cd17546">
    <property type="entry name" value="REC_hyHK_CKI1_RcsC-like"/>
    <property type="match status" value="2"/>
</dbReference>
<dbReference type="InterPro" id="IPR036097">
    <property type="entry name" value="HisK_dim/P_sf"/>
</dbReference>
<feature type="transmembrane region" description="Helical" evidence="6">
    <location>
        <begin position="88"/>
        <end position="110"/>
    </location>
</feature>
<dbReference type="Gene3D" id="3.40.50.2300">
    <property type="match status" value="2"/>
</dbReference>
<dbReference type="InterPro" id="IPR011623">
    <property type="entry name" value="7TMR_DISM_rcpt_extracell_dom1"/>
</dbReference>
<dbReference type="InterPro" id="IPR011622">
    <property type="entry name" value="7TMR_DISM_rcpt_extracell_dom2"/>
</dbReference>
<feature type="domain" description="Histidine kinase" evidence="7">
    <location>
        <begin position="321"/>
        <end position="539"/>
    </location>
</feature>
<dbReference type="Pfam" id="PF02518">
    <property type="entry name" value="HATPase_c"/>
    <property type="match status" value="1"/>
</dbReference>
<dbReference type="Pfam" id="PF00512">
    <property type="entry name" value="HisKA"/>
    <property type="match status" value="1"/>
</dbReference>
<dbReference type="SUPFAM" id="SSF55874">
    <property type="entry name" value="ATPase domain of HSP90 chaperone/DNA topoisomerase II/histidine kinase"/>
    <property type="match status" value="1"/>
</dbReference>
<evidence type="ECO:0000313" key="9">
    <source>
        <dbReference type="EMBL" id="SEL67945.1"/>
    </source>
</evidence>
<dbReference type="PANTHER" id="PTHR45339">
    <property type="entry name" value="HYBRID SIGNAL TRANSDUCTION HISTIDINE KINASE J"/>
    <property type="match status" value="1"/>
</dbReference>
<dbReference type="CDD" id="cd00082">
    <property type="entry name" value="HisKA"/>
    <property type="match status" value="1"/>
</dbReference>
<dbReference type="InterPro" id="IPR011006">
    <property type="entry name" value="CheY-like_superfamily"/>
</dbReference>
<dbReference type="SUPFAM" id="SSF52172">
    <property type="entry name" value="CheY-like"/>
    <property type="match status" value="2"/>
</dbReference>
<evidence type="ECO:0000256" key="6">
    <source>
        <dbReference type="SAM" id="Phobius"/>
    </source>
</evidence>
<reference evidence="9 10" key="1">
    <citation type="submission" date="2016-10" db="EMBL/GenBank/DDBJ databases">
        <authorList>
            <person name="de Groot N.N."/>
        </authorList>
    </citation>
    <scope>NUCLEOTIDE SEQUENCE [LARGE SCALE GENOMIC DNA]</scope>
    <source>
        <strain evidence="9 10">JCM 19513</strain>
    </source>
</reference>
<protein>
    <recommendedName>
        <fullName evidence="2">histidine kinase</fullName>
        <ecNumber evidence="2">2.7.13.3</ecNumber>
    </recommendedName>
</protein>
<dbReference type="Pfam" id="PF07695">
    <property type="entry name" value="7TMR-DISM_7TM"/>
    <property type="match status" value="1"/>
</dbReference>
<keyword evidence="10" id="KW-1185">Reference proteome</keyword>
<gene>
    <name evidence="9" type="ORF">SAMN05216214_11746</name>
</gene>
<feature type="transmembrane region" description="Helical" evidence="6">
    <location>
        <begin position="183"/>
        <end position="204"/>
    </location>
</feature>
<dbReference type="EC" id="2.7.13.3" evidence="2"/>
<dbReference type="Pfam" id="PF07696">
    <property type="entry name" value="7TMR-DISMED2"/>
    <property type="match status" value="1"/>
</dbReference>
<evidence type="ECO:0000259" key="7">
    <source>
        <dbReference type="PROSITE" id="PS50109"/>
    </source>
</evidence>
<keyword evidence="9" id="KW-0418">Kinase</keyword>
<feature type="transmembrane region" description="Helical" evidence="6">
    <location>
        <begin position="238"/>
        <end position="263"/>
    </location>
</feature>
<dbReference type="Pfam" id="PF00072">
    <property type="entry name" value="Response_reg"/>
    <property type="match status" value="2"/>
</dbReference>
<dbReference type="InterPro" id="IPR036890">
    <property type="entry name" value="HATPase_C_sf"/>
</dbReference>
<dbReference type="Gene3D" id="3.30.565.10">
    <property type="entry name" value="Histidine kinase-like ATPase, C-terminal domain"/>
    <property type="match status" value="1"/>
</dbReference>
<dbReference type="PROSITE" id="PS50109">
    <property type="entry name" value="HIS_KIN"/>
    <property type="match status" value="1"/>
</dbReference>
<dbReference type="PANTHER" id="PTHR45339:SF1">
    <property type="entry name" value="HYBRID SIGNAL TRANSDUCTION HISTIDINE KINASE J"/>
    <property type="match status" value="1"/>
</dbReference>
<dbReference type="Gene3D" id="2.60.40.2380">
    <property type="match status" value="1"/>
</dbReference>
<dbReference type="SMART" id="SM00387">
    <property type="entry name" value="HATPase_c"/>
    <property type="match status" value="1"/>
</dbReference>
<dbReference type="STRING" id="1429083.GCA_001885685_02714"/>
<dbReference type="InterPro" id="IPR001789">
    <property type="entry name" value="Sig_transdc_resp-reg_receiver"/>
</dbReference>
<dbReference type="SUPFAM" id="SSF47384">
    <property type="entry name" value="Homodimeric domain of signal transducing histidine kinase"/>
    <property type="match status" value="1"/>
</dbReference>